<protein>
    <submittedName>
        <fullName evidence="2">Uncharacterized protein</fullName>
    </submittedName>
</protein>
<name>A0A5P1EFS1_ASPOF</name>
<feature type="compositionally biased region" description="Polar residues" evidence="1">
    <location>
        <begin position="50"/>
        <end position="63"/>
    </location>
</feature>
<keyword evidence="3" id="KW-1185">Reference proteome</keyword>
<evidence type="ECO:0000256" key="1">
    <source>
        <dbReference type="SAM" id="MobiDB-lite"/>
    </source>
</evidence>
<organism evidence="2 3">
    <name type="scientific">Asparagus officinalis</name>
    <name type="common">Garden asparagus</name>
    <dbReference type="NCBI Taxonomy" id="4686"/>
    <lineage>
        <taxon>Eukaryota</taxon>
        <taxon>Viridiplantae</taxon>
        <taxon>Streptophyta</taxon>
        <taxon>Embryophyta</taxon>
        <taxon>Tracheophyta</taxon>
        <taxon>Spermatophyta</taxon>
        <taxon>Magnoliopsida</taxon>
        <taxon>Liliopsida</taxon>
        <taxon>Asparagales</taxon>
        <taxon>Asparagaceae</taxon>
        <taxon>Asparagoideae</taxon>
        <taxon>Asparagus</taxon>
    </lineage>
</organism>
<accession>A0A5P1EFS1</accession>
<gene>
    <name evidence="2" type="ORF">A4U43_C07F29440</name>
</gene>
<sequence length="349" mass="39812">MPQIPFSFGSFQTPTSGYGSFQNLMSGMMPPPYACGPWMQFLNGTPMPQMRTQSSPMSETPRSLSFEIPSSEASGGSKRVAREQDEEVSSPSKKLNQTVKVKKAGNIMWDDELDDFLIPFLANEARNGGQCDKKRILFLMITSTLLAWLLLFRKNPRLKDYVNKPLEHYDDLKLIIGDDFVTGEFKKNAYDNFEGVANEVIDLDLPVENDSSPIQVESSMEAKANKTKNVKTKVRIDKSSRANKRRLVRNEDSEEMTSFLEKVGEITCAIKEGNQHYSVKLSESIYSLREFPQHVLDHALDHLYDNEKQARLFIVNPLESQVAWMKDHVLKYHLDNNRNVRDDIDEDSS</sequence>
<evidence type="ECO:0000313" key="3">
    <source>
        <dbReference type="Proteomes" id="UP000243459"/>
    </source>
</evidence>
<dbReference type="EMBL" id="CM007387">
    <property type="protein sequence ID" value="ONK64746.1"/>
    <property type="molecule type" value="Genomic_DNA"/>
</dbReference>
<reference evidence="3" key="1">
    <citation type="journal article" date="2017" name="Nat. Commun.">
        <title>The asparagus genome sheds light on the origin and evolution of a young Y chromosome.</title>
        <authorList>
            <person name="Harkess A."/>
            <person name="Zhou J."/>
            <person name="Xu C."/>
            <person name="Bowers J.E."/>
            <person name="Van der Hulst R."/>
            <person name="Ayyampalayam S."/>
            <person name="Mercati F."/>
            <person name="Riccardi P."/>
            <person name="McKain M.R."/>
            <person name="Kakrana A."/>
            <person name="Tang H."/>
            <person name="Ray J."/>
            <person name="Groenendijk J."/>
            <person name="Arikit S."/>
            <person name="Mathioni S.M."/>
            <person name="Nakano M."/>
            <person name="Shan H."/>
            <person name="Telgmann-Rauber A."/>
            <person name="Kanno A."/>
            <person name="Yue Z."/>
            <person name="Chen H."/>
            <person name="Li W."/>
            <person name="Chen Y."/>
            <person name="Xu X."/>
            <person name="Zhang Y."/>
            <person name="Luo S."/>
            <person name="Chen H."/>
            <person name="Gao J."/>
            <person name="Mao Z."/>
            <person name="Pires J.C."/>
            <person name="Luo M."/>
            <person name="Kudrna D."/>
            <person name="Wing R.A."/>
            <person name="Meyers B.C."/>
            <person name="Yi K."/>
            <person name="Kong H."/>
            <person name="Lavrijsen P."/>
            <person name="Sunseri F."/>
            <person name="Falavigna A."/>
            <person name="Ye Y."/>
            <person name="Leebens-Mack J.H."/>
            <person name="Chen G."/>
        </authorList>
    </citation>
    <scope>NUCLEOTIDE SEQUENCE [LARGE SCALE GENOMIC DNA]</scope>
    <source>
        <strain evidence="3">cv. DH0086</strain>
    </source>
</reference>
<dbReference type="Proteomes" id="UP000243459">
    <property type="component" value="Chromosome 7"/>
</dbReference>
<dbReference type="PANTHER" id="PTHR47127">
    <property type="entry name" value="10A19I.15"/>
    <property type="match status" value="1"/>
</dbReference>
<dbReference type="Gramene" id="ONK64746">
    <property type="protein sequence ID" value="ONK64746"/>
    <property type="gene ID" value="A4U43_C07F29440"/>
</dbReference>
<feature type="region of interest" description="Disordered" evidence="1">
    <location>
        <begin position="44"/>
        <end position="95"/>
    </location>
</feature>
<proteinExistence type="predicted"/>
<dbReference type="AlphaFoldDB" id="A0A5P1EFS1"/>
<evidence type="ECO:0000313" key="2">
    <source>
        <dbReference type="EMBL" id="ONK64746.1"/>
    </source>
</evidence>